<dbReference type="AlphaFoldDB" id="A0A8W7Q1I4"/>
<evidence type="ECO:0000313" key="2">
    <source>
        <dbReference type="EnsemblMetazoa" id="ACOM041205-PA.1"/>
    </source>
</evidence>
<evidence type="ECO:0000256" key="1">
    <source>
        <dbReference type="SAM" id="MobiDB-lite"/>
    </source>
</evidence>
<sequence length="101" mass="10864">MQDPEMHLTLVDPADDHVRPVDGAVLGKPQPNVAVGAGLHLERDVLAGDAPQQPVVVVQKDGMIPVSAGNARANAHQGGQRHRQHRREGHSSPAQSHHYLM</sequence>
<accession>A0A8W7Q1I4</accession>
<dbReference type="EnsemblMetazoa" id="ACOM041205-RA">
    <property type="protein sequence ID" value="ACOM041205-PA.1"/>
    <property type="gene ID" value="ACOM041205"/>
</dbReference>
<reference evidence="2" key="1">
    <citation type="submission" date="2022-08" db="UniProtKB">
        <authorList>
            <consortium name="EnsemblMetazoa"/>
        </authorList>
    </citation>
    <scope>IDENTIFICATION</scope>
</reference>
<name>A0A8W7Q1I4_ANOCL</name>
<proteinExistence type="predicted"/>
<protein>
    <submittedName>
        <fullName evidence="2">Uncharacterized protein</fullName>
    </submittedName>
</protein>
<feature type="region of interest" description="Disordered" evidence="1">
    <location>
        <begin position="71"/>
        <end position="101"/>
    </location>
</feature>
<dbReference type="Proteomes" id="UP000075882">
    <property type="component" value="Unassembled WGS sequence"/>
</dbReference>
<feature type="compositionally biased region" description="Basic residues" evidence="1">
    <location>
        <begin position="79"/>
        <end position="88"/>
    </location>
</feature>
<organism evidence="2">
    <name type="scientific">Anopheles coluzzii</name>
    <name type="common">African malaria mosquito</name>
    <dbReference type="NCBI Taxonomy" id="1518534"/>
    <lineage>
        <taxon>Eukaryota</taxon>
        <taxon>Metazoa</taxon>
        <taxon>Ecdysozoa</taxon>
        <taxon>Arthropoda</taxon>
        <taxon>Hexapoda</taxon>
        <taxon>Insecta</taxon>
        <taxon>Pterygota</taxon>
        <taxon>Neoptera</taxon>
        <taxon>Endopterygota</taxon>
        <taxon>Diptera</taxon>
        <taxon>Nematocera</taxon>
        <taxon>Culicoidea</taxon>
        <taxon>Culicidae</taxon>
        <taxon>Anophelinae</taxon>
        <taxon>Anopheles</taxon>
    </lineage>
</organism>